<dbReference type="EMBL" id="MQWD01000001">
    <property type="protein sequence ID" value="PAP75737.1"/>
    <property type="molecule type" value="Genomic_DNA"/>
</dbReference>
<comment type="caution">
    <text evidence="1">The sequence shown here is derived from an EMBL/GenBank/DDBJ whole genome shotgun (WGS) entry which is preliminary data.</text>
</comment>
<dbReference type="OrthoDB" id="5384442at2"/>
<keyword evidence="2" id="KW-1185">Reference proteome</keyword>
<dbReference type="AlphaFoldDB" id="A0A271IXC7"/>
<evidence type="ECO:0000313" key="2">
    <source>
        <dbReference type="Proteomes" id="UP000216339"/>
    </source>
</evidence>
<name>A0A271IXC7_9BACT</name>
<proteinExistence type="predicted"/>
<reference evidence="1 2" key="1">
    <citation type="submission" date="2016-11" db="EMBL/GenBank/DDBJ databases">
        <title>Study of marine rhodopsin-containing bacteria.</title>
        <authorList>
            <person name="Yoshizawa S."/>
            <person name="Kumagai Y."/>
            <person name="Kogure K."/>
        </authorList>
    </citation>
    <scope>NUCLEOTIDE SEQUENCE [LARGE SCALE GENOMIC DNA]</scope>
    <source>
        <strain evidence="1 2">SAORIC-28</strain>
    </source>
</reference>
<evidence type="ECO:0000313" key="1">
    <source>
        <dbReference type="EMBL" id="PAP75737.1"/>
    </source>
</evidence>
<protein>
    <submittedName>
        <fullName evidence="1">Uncharacterized protein</fullName>
    </submittedName>
</protein>
<sequence length="260" mass="28810">MPSAPLPVAVERETRYANVLIRAANEAGRDEVGGAVYNELSERYRNIGVSFLLLDADLDAFAHCLIDSGITRRTLLRRGLPDEPEHAFRASFVDPVHDALAVGQLGLAAEIGRLSPATWYEDFEYEEDFVYAHLLFGLAQGADPAPLTALVDRHEVALRGVDDPRNAVCRALIARDEVAFLESFEAFVEAEAARIAEARVASYEFYDFQEVSVEGLALLKLAELAGLPTEREYRHCPAWARLEDYAPYVPQSFPEIALDA</sequence>
<dbReference type="Proteomes" id="UP000216339">
    <property type="component" value="Unassembled WGS sequence"/>
</dbReference>
<dbReference type="RefSeq" id="WP_095509378.1">
    <property type="nucleotide sequence ID" value="NZ_MQWD01000001.1"/>
</dbReference>
<organism evidence="1 2">
    <name type="scientific">Rubrivirga marina</name>
    <dbReference type="NCBI Taxonomy" id="1196024"/>
    <lineage>
        <taxon>Bacteria</taxon>
        <taxon>Pseudomonadati</taxon>
        <taxon>Rhodothermota</taxon>
        <taxon>Rhodothermia</taxon>
        <taxon>Rhodothermales</taxon>
        <taxon>Rubricoccaceae</taxon>
        <taxon>Rubrivirga</taxon>
    </lineage>
</organism>
<accession>A0A271IXC7</accession>
<gene>
    <name evidence="1" type="ORF">BSZ37_04425</name>
</gene>